<keyword evidence="5 8" id="KW-0863">Zinc-finger</keyword>
<dbReference type="GO" id="GO:0051537">
    <property type="term" value="F:2 iron, 2 sulfur cluster binding"/>
    <property type="evidence" value="ECO:0007669"/>
    <property type="project" value="InterPro"/>
</dbReference>
<dbReference type="STRING" id="947166.A0A1D1UV31"/>
<dbReference type="GO" id="GO:0008270">
    <property type="term" value="F:zinc ion binding"/>
    <property type="evidence" value="ECO:0007669"/>
    <property type="project" value="UniProtKB-KW"/>
</dbReference>
<dbReference type="SMART" id="SM00325">
    <property type="entry name" value="RhoGEF"/>
    <property type="match status" value="1"/>
</dbReference>
<dbReference type="OrthoDB" id="660555at2759"/>
<dbReference type="Gene3D" id="1.20.900.10">
    <property type="entry name" value="Dbl homology (DH) domain"/>
    <property type="match status" value="1"/>
</dbReference>
<evidence type="ECO:0000256" key="8">
    <source>
        <dbReference type="PROSITE-ProRule" id="PRU00091"/>
    </source>
</evidence>
<evidence type="ECO:0000313" key="14">
    <source>
        <dbReference type="Proteomes" id="UP000186922"/>
    </source>
</evidence>
<dbReference type="InterPro" id="IPR000219">
    <property type="entry name" value="DH_dom"/>
</dbReference>
<evidence type="ECO:0000256" key="9">
    <source>
        <dbReference type="SAM" id="MobiDB-lite"/>
    </source>
</evidence>
<keyword evidence="7" id="KW-0206">Cytoskeleton</keyword>
<reference evidence="13 14" key="1">
    <citation type="journal article" date="2016" name="Nat. Commun.">
        <title>Extremotolerant tardigrade genome and improved radiotolerance of human cultured cells by tardigrade-unique protein.</title>
        <authorList>
            <person name="Hashimoto T."/>
            <person name="Horikawa D.D."/>
            <person name="Saito Y."/>
            <person name="Kuwahara H."/>
            <person name="Kozuka-Hata H."/>
            <person name="Shin-I T."/>
            <person name="Minakuchi Y."/>
            <person name="Ohishi K."/>
            <person name="Motoyama A."/>
            <person name="Aizu T."/>
            <person name="Enomoto A."/>
            <person name="Kondo K."/>
            <person name="Tanaka S."/>
            <person name="Hara Y."/>
            <person name="Koshikawa S."/>
            <person name="Sagara H."/>
            <person name="Miura T."/>
            <person name="Yokobori S."/>
            <person name="Miyagawa K."/>
            <person name="Suzuki Y."/>
            <person name="Kubo T."/>
            <person name="Oyama M."/>
            <person name="Kohara Y."/>
            <person name="Fujiyama A."/>
            <person name="Arakawa K."/>
            <person name="Katayama T."/>
            <person name="Toyoda A."/>
            <person name="Kunieda T."/>
        </authorList>
    </citation>
    <scope>NUCLEOTIDE SEQUENCE [LARGE SCALE GENOMIC DNA]</scope>
    <source>
        <strain evidence="13 14">YOKOZUNA-1</strain>
    </source>
</reference>
<evidence type="ECO:0000256" key="6">
    <source>
        <dbReference type="ARBA" id="ARBA00022833"/>
    </source>
</evidence>
<dbReference type="SMART" id="SM00233">
    <property type="entry name" value="PH"/>
    <property type="match status" value="1"/>
</dbReference>
<dbReference type="Gene3D" id="2.30.29.30">
    <property type="entry name" value="Pleckstrin-homology domain (PH domain)/Phosphotyrosine-binding domain (PTB)"/>
    <property type="match status" value="1"/>
</dbReference>
<keyword evidence="3" id="KW-0344">Guanine-nucleotide releasing factor</keyword>
<evidence type="ECO:0000256" key="7">
    <source>
        <dbReference type="ARBA" id="ARBA00023212"/>
    </source>
</evidence>
<evidence type="ECO:0000259" key="12">
    <source>
        <dbReference type="PROSITE" id="PS50178"/>
    </source>
</evidence>
<dbReference type="GO" id="GO:0005737">
    <property type="term" value="C:cytoplasm"/>
    <property type="evidence" value="ECO:0007669"/>
    <property type="project" value="TreeGrafter"/>
</dbReference>
<dbReference type="GO" id="GO:0005856">
    <property type="term" value="C:cytoskeleton"/>
    <property type="evidence" value="ECO:0007669"/>
    <property type="project" value="UniProtKB-SubCell"/>
</dbReference>
<proteinExistence type="predicted"/>
<organism evidence="13 14">
    <name type="scientific">Ramazzottius varieornatus</name>
    <name type="common">Water bear</name>
    <name type="synonym">Tardigrade</name>
    <dbReference type="NCBI Taxonomy" id="947166"/>
    <lineage>
        <taxon>Eukaryota</taxon>
        <taxon>Metazoa</taxon>
        <taxon>Ecdysozoa</taxon>
        <taxon>Tardigrada</taxon>
        <taxon>Eutardigrada</taxon>
        <taxon>Parachela</taxon>
        <taxon>Hypsibioidea</taxon>
        <taxon>Ramazzottiidae</taxon>
        <taxon>Ramazzottius</taxon>
    </lineage>
</organism>
<dbReference type="InterPro" id="IPR035899">
    <property type="entry name" value="DBL_dom_sf"/>
</dbReference>
<dbReference type="GO" id="GO:0005085">
    <property type="term" value="F:guanyl-nucleotide exchange factor activity"/>
    <property type="evidence" value="ECO:0007669"/>
    <property type="project" value="UniProtKB-KW"/>
</dbReference>
<dbReference type="SUPFAM" id="SSF50729">
    <property type="entry name" value="PH domain-like"/>
    <property type="match status" value="1"/>
</dbReference>
<dbReference type="SUPFAM" id="SSF48065">
    <property type="entry name" value="DBL homology domain (DH-domain)"/>
    <property type="match status" value="1"/>
</dbReference>
<dbReference type="InterPro" id="IPR051092">
    <property type="entry name" value="FYVE_RhoGEF_PH"/>
</dbReference>
<feature type="compositionally biased region" description="Basic and acidic residues" evidence="9">
    <location>
        <begin position="58"/>
        <end position="67"/>
    </location>
</feature>
<dbReference type="AlphaFoldDB" id="A0A1D1UV31"/>
<name>A0A1D1UV31_RAMVA</name>
<sequence length="621" mass="70633">MAKPALPPKPKFVKSVAAQPVDHLIHLDNNQCVISSLEFTECVRIPSTTNKSTSFRSHRSDEEERRSAHPGNDSTAFQSLSKARVTKSDLTVTHKKSINKPHTSSSTIICPLNVNQRDEADCEVVPPDMNELDYHTTSYQRSTLKNTNVITHANHTQDLSDGTAEIPPNSDDVNSEIPAGRYSRNSTVSTDTSSSNESAKAAGPSSTTMAQSPPGDSIWSRLEPKALKVAFEIVQTEYDYLQSLNLLLTDFTEAVRGSVSDVELNLLLKGLPEIKMFCEDLYSDLRSHLEQYPIDQRIAPVFLKKGKVLILYVSYVKDFQRLIDTYQSLLKRYPAFSEAVSRFEASPVCKKIPLLEYFHKPIQRLPRYPLLLGSYLRALEDDHRDRDNAKQALDLVSDVTAKANTTLASLDKVHRLLWYQSRTMEYTFLRPNREFVRDGVLKKLSRKAPQERTLILCSDALICLERDITTGKFVLNGEYPLTEIKVDTSIDSDYFDRDLEFALYSQRKSFVFQANFIEERNSWLTAVRRAIIERQRTLSHKVSGSDSIDGTGTQRYAPIWIPDYRVQACQLCKKAFGLFRRYHHCRLCGYAVCGSCSPHEINIDYKDNRSKRVCRSCYAQH</sequence>
<evidence type="ECO:0000256" key="3">
    <source>
        <dbReference type="ARBA" id="ARBA00022658"/>
    </source>
</evidence>
<keyword evidence="2" id="KW-0963">Cytoplasm</keyword>
<evidence type="ECO:0000259" key="11">
    <source>
        <dbReference type="PROSITE" id="PS50010"/>
    </source>
</evidence>
<gene>
    <name evidence="13" type="primary">RvY_05462-1</name>
    <name evidence="13" type="synonym">RvY_05462.1</name>
    <name evidence="13" type="ORF">RvY_05462</name>
</gene>
<evidence type="ECO:0000256" key="1">
    <source>
        <dbReference type="ARBA" id="ARBA00004245"/>
    </source>
</evidence>
<dbReference type="InterPro" id="IPR011993">
    <property type="entry name" value="PH-like_dom_sf"/>
</dbReference>
<dbReference type="InterPro" id="IPR011011">
    <property type="entry name" value="Znf_FYVE_PHD"/>
</dbReference>
<feature type="domain" description="DH" evidence="11">
    <location>
        <begin position="225"/>
        <end position="406"/>
    </location>
</feature>
<dbReference type="InterPro" id="IPR000306">
    <property type="entry name" value="Znf_FYVE"/>
</dbReference>
<evidence type="ECO:0000259" key="10">
    <source>
        <dbReference type="PROSITE" id="PS50003"/>
    </source>
</evidence>
<dbReference type="InterPro" id="IPR013083">
    <property type="entry name" value="Znf_RING/FYVE/PHD"/>
</dbReference>
<accession>A0A1D1UV31</accession>
<dbReference type="PROSITE" id="PS00197">
    <property type="entry name" value="2FE2S_FER_1"/>
    <property type="match status" value="1"/>
</dbReference>
<feature type="compositionally biased region" description="Polar residues" evidence="9">
    <location>
        <begin position="72"/>
        <end position="81"/>
    </location>
</feature>
<dbReference type="Pfam" id="PF00169">
    <property type="entry name" value="PH"/>
    <property type="match status" value="1"/>
</dbReference>
<evidence type="ECO:0000256" key="5">
    <source>
        <dbReference type="ARBA" id="ARBA00022771"/>
    </source>
</evidence>
<evidence type="ECO:0008006" key="15">
    <source>
        <dbReference type="Google" id="ProtNLM"/>
    </source>
</evidence>
<comment type="caution">
    <text evidence="13">The sequence shown here is derived from an EMBL/GenBank/DDBJ whole genome shotgun (WGS) entry which is preliminary data.</text>
</comment>
<dbReference type="InterPro" id="IPR017455">
    <property type="entry name" value="Znf_FYVE-rel"/>
</dbReference>
<dbReference type="InterPro" id="IPR001849">
    <property type="entry name" value="PH_domain"/>
</dbReference>
<feature type="domain" description="PH" evidence="10">
    <location>
        <begin position="434"/>
        <end position="532"/>
    </location>
</feature>
<keyword evidence="4" id="KW-0479">Metal-binding</keyword>
<evidence type="ECO:0000313" key="13">
    <source>
        <dbReference type="EMBL" id="GAU93536.1"/>
    </source>
</evidence>
<dbReference type="SUPFAM" id="SSF57903">
    <property type="entry name" value="FYVE/PHD zinc finger"/>
    <property type="match status" value="1"/>
</dbReference>
<dbReference type="InterPro" id="IPR006058">
    <property type="entry name" value="2Fe2S_fd_BS"/>
</dbReference>
<dbReference type="PANTHER" id="PTHR12673">
    <property type="entry name" value="FACIOGENITAL DYSPLASIA PROTEIN"/>
    <property type="match status" value="1"/>
</dbReference>
<keyword evidence="14" id="KW-1185">Reference proteome</keyword>
<protein>
    <recommendedName>
        <fullName evidence="15">FYVE, RhoGEF and PH domain-containing protein 4</fullName>
    </recommendedName>
</protein>
<dbReference type="PROSITE" id="PS50178">
    <property type="entry name" value="ZF_FYVE"/>
    <property type="match status" value="1"/>
</dbReference>
<dbReference type="Gene3D" id="3.30.40.10">
    <property type="entry name" value="Zinc/RING finger domain, C3HC4 (zinc finger)"/>
    <property type="match status" value="1"/>
</dbReference>
<dbReference type="SMART" id="SM00064">
    <property type="entry name" value="FYVE"/>
    <property type="match status" value="1"/>
</dbReference>
<dbReference type="Proteomes" id="UP000186922">
    <property type="component" value="Unassembled WGS sequence"/>
</dbReference>
<dbReference type="EMBL" id="BDGG01000002">
    <property type="protein sequence ID" value="GAU93536.1"/>
    <property type="molecule type" value="Genomic_DNA"/>
</dbReference>
<dbReference type="Pfam" id="PF01363">
    <property type="entry name" value="FYVE"/>
    <property type="match status" value="1"/>
</dbReference>
<keyword evidence="6" id="KW-0862">Zinc</keyword>
<feature type="region of interest" description="Disordered" evidence="9">
    <location>
        <begin position="49"/>
        <end position="82"/>
    </location>
</feature>
<dbReference type="PROSITE" id="PS50010">
    <property type="entry name" value="DH_2"/>
    <property type="match status" value="1"/>
</dbReference>
<dbReference type="PANTHER" id="PTHR12673:SF267">
    <property type="entry name" value="PROTEIN CBG10230"/>
    <property type="match status" value="1"/>
</dbReference>
<dbReference type="Pfam" id="PF00621">
    <property type="entry name" value="RhoGEF"/>
    <property type="match status" value="1"/>
</dbReference>
<evidence type="ECO:0000256" key="2">
    <source>
        <dbReference type="ARBA" id="ARBA00022490"/>
    </source>
</evidence>
<feature type="region of interest" description="Disordered" evidence="9">
    <location>
        <begin position="155"/>
        <end position="217"/>
    </location>
</feature>
<evidence type="ECO:0000256" key="4">
    <source>
        <dbReference type="ARBA" id="ARBA00022723"/>
    </source>
</evidence>
<feature type="domain" description="FYVE-type" evidence="12">
    <location>
        <begin position="563"/>
        <end position="621"/>
    </location>
</feature>
<comment type="subcellular location">
    <subcellularLocation>
        <location evidence="1">Cytoplasm</location>
        <location evidence="1">Cytoskeleton</location>
    </subcellularLocation>
</comment>
<feature type="compositionally biased region" description="Low complexity" evidence="9">
    <location>
        <begin position="183"/>
        <end position="198"/>
    </location>
</feature>
<dbReference type="PROSITE" id="PS50003">
    <property type="entry name" value="PH_DOMAIN"/>
    <property type="match status" value="1"/>
</dbReference>
<dbReference type="CDD" id="cd00160">
    <property type="entry name" value="RhoGEF"/>
    <property type="match status" value="1"/>
</dbReference>